<sequence length="109" mass="12261">MPRDDASGGYLVRFVGNNEANFLRFTGLKVPDSDIYNAQIRYISGDPRQATILVNGRPFLENLTFPASPDWYTVDVLTLRIPLKAGANTIEVRNDNDDAPDFDRIDLSR</sequence>
<name>A0A7W5ARK2_9ACTN</name>
<dbReference type="InterPro" id="IPR008979">
    <property type="entry name" value="Galactose-bd-like_sf"/>
</dbReference>
<evidence type="ECO:0000313" key="2">
    <source>
        <dbReference type="EMBL" id="MBB3100942.1"/>
    </source>
</evidence>
<comment type="caution">
    <text evidence="2">The sequence shown here is derived from an EMBL/GenBank/DDBJ whole genome shotgun (WGS) entry which is preliminary data.</text>
</comment>
<dbReference type="RefSeq" id="WP_183227060.1">
    <property type="nucleotide sequence ID" value="NZ_BMPW01000036.1"/>
</dbReference>
<dbReference type="EMBL" id="JACHXF010000031">
    <property type="protein sequence ID" value="MBB3100942.1"/>
    <property type="molecule type" value="Genomic_DNA"/>
</dbReference>
<reference evidence="2 3" key="1">
    <citation type="submission" date="2020-08" db="EMBL/GenBank/DDBJ databases">
        <title>Genomic Encyclopedia of Type Strains, Phase III (KMG-III): the genomes of soil and plant-associated and newly described type strains.</title>
        <authorList>
            <person name="Whitman W."/>
        </authorList>
    </citation>
    <scope>NUCLEOTIDE SEQUENCE [LARGE SCALE GENOMIC DNA]</scope>
    <source>
        <strain evidence="2 3">CECT 3287</strain>
    </source>
</reference>
<evidence type="ECO:0000259" key="1">
    <source>
        <dbReference type="PROSITE" id="PS51175"/>
    </source>
</evidence>
<protein>
    <recommendedName>
        <fullName evidence="1">CBM6 domain-containing protein</fullName>
    </recommendedName>
</protein>
<dbReference type="AlphaFoldDB" id="A0A7W5ARK2"/>
<keyword evidence="3" id="KW-1185">Reference proteome</keyword>
<dbReference type="GO" id="GO:0030246">
    <property type="term" value="F:carbohydrate binding"/>
    <property type="evidence" value="ECO:0007669"/>
    <property type="project" value="InterPro"/>
</dbReference>
<dbReference type="PROSITE" id="PS51175">
    <property type="entry name" value="CBM6"/>
    <property type="match status" value="1"/>
</dbReference>
<evidence type="ECO:0000313" key="3">
    <source>
        <dbReference type="Proteomes" id="UP000590749"/>
    </source>
</evidence>
<dbReference type="SUPFAM" id="SSF49785">
    <property type="entry name" value="Galactose-binding domain-like"/>
    <property type="match status" value="1"/>
</dbReference>
<organism evidence="2 3">
    <name type="scientific">Actinoplanes campanulatus</name>
    <dbReference type="NCBI Taxonomy" id="113559"/>
    <lineage>
        <taxon>Bacteria</taxon>
        <taxon>Bacillati</taxon>
        <taxon>Actinomycetota</taxon>
        <taxon>Actinomycetes</taxon>
        <taxon>Micromonosporales</taxon>
        <taxon>Micromonosporaceae</taxon>
        <taxon>Actinoplanes</taxon>
    </lineage>
</organism>
<gene>
    <name evidence="2" type="ORF">FHR83_008669</name>
</gene>
<dbReference type="Proteomes" id="UP000590749">
    <property type="component" value="Unassembled WGS sequence"/>
</dbReference>
<proteinExistence type="predicted"/>
<accession>A0A7W5ARK2</accession>
<dbReference type="Gene3D" id="2.60.120.260">
    <property type="entry name" value="Galactose-binding domain-like"/>
    <property type="match status" value="1"/>
</dbReference>
<dbReference type="CDD" id="cd04081">
    <property type="entry name" value="CBM35_galactosidase-like"/>
    <property type="match status" value="1"/>
</dbReference>
<dbReference type="InterPro" id="IPR005084">
    <property type="entry name" value="CBM6"/>
</dbReference>
<feature type="domain" description="CBM6" evidence="1">
    <location>
        <begin position="1"/>
        <end position="108"/>
    </location>
</feature>